<dbReference type="GO" id="GO:0003723">
    <property type="term" value="F:RNA binding"/>
    <property type="evidence" value="ECO:0007669"/>
    <property type="project" value="UniProtKB-UniRule"/>
</dbReference>
<feature type="region of interest" description="Disordered" evidence="4">
    <location>
        <begin position="159"/>
        <end position="191"/>
    </location>
</feature>
<feature type="region of interest" description="Disordered" evidence="4">
    <location>
        <begin position="526"/>
        <end position="591"/>
    </location>
</feature>
<gene>
    <name evidence="6" type="ORF">K491DRAFT_721192</name>
</gene>
<keyword evidence="7" id="KW-1185">Reference proteome</keyword>
<dbReference type="SUPFAM" id="SSF54928">
    <property type="entry name" value="RNA-binding domain, RBD"/>
    <property type="match status" value="2"/>
</dbReference>
<reference evidence="6" key="1">
    <citation type="journal article" date="2020" name="Stud. Mycol.">
        <title>101 Dothideomycetes genomes: a test case for predicting lifestyles and emergence of pathogens.</title>
        <authorList>
            <person name="Haridas S."/>
            <person name="Albert R."/>
            <person name="Binder M."/>
            <person name="Bloem J."/>
            <person name="Labutti K."/>
            <person name="Salamov A."/>
            <person name="Andreopoulos B."/>
            <person name="Baker S."/>
            <person name="Barry K."/>
            <person name="Bills G."/>
            <person name="Bluhm B."/>
            <person name="Cannon C."/>
            <person name="Castanera R."/>
            <person name="Culley D."/>
            <person name="Daum C."/>
            <person name="Ezra D."/>
            <person name="Gonzalez J."/>
            <person name="Henrissat B."/>
            <person name="Kuo A."/>
            <person name="Liang C."/>
            <person name="Lipzen A."/>
            <person name="Lutzoni F."/>
            <person name="Magnuson J."/>
            <person name="Mondo S."/>
            <person name="Nolan M."/>
            <person name="Ohm R."/>
            <person name="Pangilinan J."/>
            <person name="Park H.-J."/>
            <person name="Ramirez L."/>
            <person name="Alfaro M."/>
            <person name="Sun H."/>
            <person name="Tritt A."/>
            <person name="Yoshinaga Y."/>
            <person name="Zwiers L.-H."/>
            <person name="Turgeon B."/>
            <person name="Goodwin S."/>
            <person name="Spatafora J."/>
            <person name="Crous P."/>
            <person name="Grigoriev I."/>
        </authorList>
    </citation>
    <scope>NUCLEOTIDE SEQUENCE</scope>
    <source>
        <strain evidence="6">CBS 122681</strain>
    </source>
</reference>
<keyword evidence="1" id="KW-0677">Repeat</keyword>
<evidence type="ECO:0000256" key="1">
    <source>
        <dbReference type="ARBA" id="ARBA00022737"/>
    </source>
</evidence>
<feature type="compositionally biased region" description="Basic and acidic residues" evidence="4">
    <location>
        <begin position="555"/>
        <end position="565"/>
    </location>
</feature>
<feature type="compositionally biased region" description="Low complexity" evidence="4">
    <location>
        <begin position="532"/>
        <end position="547"/>
    </location>
</feature>
<dbReference type="SMART" id="SM00360">
    <property type="entry name" value="RRM"/>
    <property type="match status" value="2"/>
</dbReference>
<feature type="compositionally biased region" description="Polar residues" evidence="4">
    <location>
        <begin position="579"/>
        <end position="591"/>
    </location>
</feature>
<name>A0A6A6SSH9_9PLEO</name>
<feature type="compositionally biased region" description="Polar residues" evidence="4">
    <location>
        <begin position="8"/>
        <end position="26"/>
    </location>
</feature>
<dbReference type="EMBL" id="MU004472">
    <property type="protein sequence ID" value="KAF2649951.1"/>
    <property type="molecule type" value="Genomic_DNA"/>
</dbReference>
<dbReference type="Gene3D" id="3.30.70.330">
    <property type="match status" value="2"/>
</dbReference>
<evidence type="ECO:0000313" key="6">
    <source>
        <dbReference type="EMBL" id="KAF2649951.1"/>
    </source>
</evidence>
<dbReference type="FunFam" id="3.30.70.330:FF:000323">
    <property type="entry name" value="RNA binding protein MSSP-2"/>
    <property type="match status" value="1"/>
</dbReference>
<dbReference type="OrthoDB" id="271725at2759"/>
<evidence type="ECO:0000256" key="2">
    <source>
        <dbReference type="ARBA" id="ARBA00022884"/>
    </source>
</evidence>
<dbReference type="AlphaFoldDB" id="A0A6A6SSH9"/>
<accession>A0A6A6SSH9</accession>
<protein>
    <recommendedName>
        <fullName evidence="5">RRM domain-containing protein</fullName>
    </recommendedName>
</protein>
<feature type="domain" description="RRM" evidence="5">
    <location>
        <begin position="282"/>
        <end position="355"/>
    </location>
</feature>
<dbReference type="Proteomes" id="UP000799324">
    <property type="component" value="Unassembled WGS sequence"/>
</dbReference>
<proteinExistence type="predicted"/>
<dbReference type="InterPro" id="IPR012677">
    <property type="entry name" value="Nucleotide-bd_a/b_plait_sf"/>
</dbReference>
<evidence type="ECO:0000256" key="4">
    <source>
        <dbReference type="SAM" id="MobiDB-lite"/>
    </source>
</evidence>
<evidence type="ECO:0000259" key="5">
    <source>
        <dbReference type="PROSITE" id="PS50102"/>
    </source>
</evidence>
<organism evidence="6 7">
    <name type="scientific">Lophiostoma macrostomum CBS 122681</name>
    <dbReference type="NCBI Taxonomy" id="1314788"/>
    <lineage>
        <taxon>Eukaryota</taxon>
        <taxon>Fungi</taxon>
        <taxon>Dikarya</taxon>
        <taxon>Ascomycota</taxon>
        <taxon>Pezizomycotina</taxon>
        <taxon>Dothideomycetes</taxon>
        <taxon>Pleosporomycetidae</taxon>
        <taxon>Pleosporales</taxon>
        <taxon>Lophiostomataceae</taxon>
        <taxon>Lophiostoma</taxon>
    </lineage>
</organism>
<feature type="compositionally biased region" description="Polar residues" evidence="4">
    <location>
        <begin position="178"/>
        <end position="191"/>
    </location>
</feature>
<evidence type="ECO:0000313" key="7">
    <source>
        <dbReference type="Proteomes" id="UP000799324"/>
    </source>
</evidence>
<dbReference type="Pfam" id="PF00076">
    <property type="entry name" value="RRM_1"/>
    <property type="match status" value="2"/>
</dbReference>
<dbReference type="PANTHER" id="PTHR24012">
    <property type="entry name" value="RNA BINDING PROTEIN"/>
    <property type="match status" value="1"/>
</dbReference>
<sequence>MTSDRRQTTYPASATSYKGQTMSNPYGQNGQGHGAAQHLPRGYPMSPHLSDNGMTNLAGNMAGMNLHGSYGSSGTTKSGNSLMSASSSDYNSLPLTQGHGLWVPNQHVLGSMYPVMPGTAQQQSNMGHSPGMYNPATFVPQAYPYGQMVENSPLAPGWTSRVSSGDMPSLMTPRRDSISSNENDNPATPYNSNGIYRYGASAAIMDRSPSAVYTNSATPSPSQLHGGYQLVAPLQKQQTLPTLSPQLMALVLKEPPIPRAIPAPSSPAKPLDRSLENKTGETNVYIRGLLPETTDEMLHAWGKRFGDIQSSKSIIDLKTNLCKGFGFIKYHNFEDAENCIRGFHYLGYEVSFARESFYAKLKKFADESNTNLYVSNIPKNMNEHELGAIFAPHKVCSSRILRDLAGNGRGVGFARFETRDICEEIIRKFNNTPVTKNGGEEHIIQIRYSDTHDQKMLKQQTAAGRVFRAAEYEVGVAQARGSVGPDRFLTISPDQQNSANEFELFLQGQTNGSQFVQQPARYRQPYAPTVPSTLSMSRSSMHSMVQSPMSAGITQEHEDSDHGVEIRTNPVTPVKVEDSSVSPGRTSTRDD</sequence>
<evidence type="ECO:0000256" key="3">
    <source>
        <dbReference type="PROSITE-ProRule" id="PRU00176"/>
    </source>
</evidence>
<dbReference type="InterPro" id="IPR035979">
    <property type="entry name" value="RBD_domain_sf"/>
</dbReference>
<dbReference type="InterPro" id="IPR000504">
    <property type="entry name" value="RRM_dom"/>
</dbReference>
<keyword evidence="2 3" id="KW-0694">RNA-binding</keyword>
<feature type="region of interest" description="Disordered" evidence="4">
    <location>
        <begin position="1"/>
        <end position="56"/>
    </location>
</feature>
<feature type="domain" description="RRM" evidence="5">
    <location>
        <begin position="370"/>
        <end position="451"/>
    </location>
</feature>
<dbReference type="PROSITE" id="PS50102">
    <property type="entry name" value="RRM"/>
    <property type="match status" value="2"/>
</dbReference>